<sequence length="206" mass="22937">MFDTGEEISFGYDQWHRLRITMVPDYRPLAAWLHTDVQPNLAALDQFSRVLRQAASNRETVNGNGCWIDFQPAGVLIGSLYDRWQPLPVPEALFWPVLSGLRAFLLNSAADPALARPDGYPAVGRMTTHRTPPTGGRPALVDRTHFPPDWSAQEVQEAATGAWHSAEARYDEQTGAWSGLWRDLELAGYYDPATGAVQTYFPVLAP</sequence>
<dbReference type="Proteomes" id="UP000019225">
    <property type="component" value="Chromosome"/>
</dbReference>
<protein>
    <recommendedName>
        <fullName evidence="3">Bacterial EndoU nuclease domain-containing protein</fullName>
    </recommendedName>
</protein>
<gene>
    <name evidence="1" type="ORF">KALB_3684</name>
</gene>
<dbReference type="eggNOG" id="ENOG5032AD5">
    <property type="taxonomic scope" value="Bacteria"/>
</dbReference>
<dbReference type="HOGENOM" id="CLU_1330486_0_0_11"/>
<dbReference type="OrthoDB" id="3615512at2"/>
<evidence type="ECO:0000313" key="2">
    <source>
        <dbReference type="Proteomes" id="UP000019225"/>
    </source>
</evidence>
<dbReference type="KEGG" id="kal:KALB_3684"/>
<keyword evidence="2" id="KW-1185">Reference proteome</keyword>
<dbReference type="AlphaFoldDB" id="W5W7B2"/>
<dbReference type="RefSeq" id="WP_025357156.1">
    <property type="nucleotide sequence ID" value="NZ_CP007155.1"/>
</dbReference>
<accession>W5W7B2</accession>
<proteinExistence type="predicted"/>
<dbReference type="EMBL" id="CP007155">
    <property type="protein sequence ID" value="AHH97048.1"/>
    <property type="molecule type" value="Genomic_DNA"/>
</dbReference>
<reference evidence="1 2" key="1">
    <citation type="journal article" date="2014" name="BMC Genomics">
        <title>Complete genome sequence of producer of the glycopeptide antibiotic Aculeximycin Kutzneria albida DSM 43870T, a representative of minor genus of Pseudonocardiaceae.</title>
        <authorList>
            <person name="Rebets Y."/>
            <person name="Tokovenko B."/>
            <person name="Lushchyk I."/>
            <person name="Ruckert C."/>
            <person name="Zaburannyi N."/>
            <person name="Bechthold A."/>
            <person name="Kalinowski J."/>
            <person name="Luzhetskyy A."/>
        </authorList>
    </citation>
    <scope>NUCLEOTIDE SEQUENCE [LARGE SCALE GENOMIC DNA]</scope>
    <source>
        <strain evidence="1">DSM 43870</strain>
    </source>
</reference>
<name>W5W7B2_9PSEU</name>
<evidence type="ECO:0000313" key="1">
    <source>
        <dbReference type="EMBL" id="AHH97048.1"/>
    </source>
</evidence>
<organism evidence="1 2">
    <name type="scientific">Kutzneria albida DSM 43870</name>
    <dbReference type="NCBI Taxonomy" id="1449976"/>
    <lineage>
        <taxon>Bacteria</taxon>
        <taxon>Bacillati</taxon>
        <taxon>Actinomycetota</taxon>
        <taxon>Actinomycetes</taxon>
        <taxon>Pseudonocardiales</taxon>
        <taxon>Pseudonocardiaceae</taxon>
        <taxon>Kutzneria</taxon>
    </lineage>
</organism>
<dbReference type="STRING" id="1449976.KALB_3684"/>
<evidence type="ECO:0008006" key="3">
    <source>
        <dbReference type="Google" id="ProtNLM"/>
    </source>
</evidence>